<feature type="transmembrane region" description="Helical" evidence="8">
    <location>
        <begin position="189"/>
        <end position="209"/>
    </location>
</feature>
<evidence type="ECO:0000256" key="6">
    <source>
        <dbReference type="ARBA" id="ARBA00023136"/>
    </source>
</evidence>
<feature type="domain" description="Peptidase S54 rhomboid" evidence="9">
    <location>
        <begin position="180"/>
        <end position="335"/>
    </location>
</feature>
<evidence type="ECO:0000256" key="4">
    <source>
        <dbReference type="ARBA" id="ARBA00022801"/>
    </source>
</evidence>
<dbReference type="Proteomes" id="UP001145021">
    <property type="component" value="Unassembled WGS sequence"/>
</dbReference>
<dbReference type="InterPro" id="IPR022764">
    <property type="entry name" value="Peptidase_S54_rhomboid_dom"/>
</dbReference>
<keyword evidence="4" id="KW-0378">Hydrolase</keyword>
<keyword evidence="6 8" id="KW-0472">Membrane</keyword>
<proteinExistence type="inferred from homology"/>
<keyword evidence="11" id="KW-1185">Reference proteome</keyword>
<dbReference type="AlphaFoldDB" id="A0A9W7XLM4"/>
<protein>
    <recommendedName>
        <fullName evidence="9">Peptidase S54 rhomboid domain-containing protein</fullName>
    </recommendedName>
</protein>
<evidence type="ECO:0000256" key="1">
    <source>
        <dbReference type="ARBA" id="ARBA00004141"/>
    </source>
</evidence>
<accession>A0A9W7XLM4</accession>
<keyword evidence="5 8" id="KW-1133">Transmembrane helix</keyword>
<feature type="transmembrane region" description="Helical" evidence="8">
    <location>
        <begin position="316"/>
        <end position="332"/>
    </location>
</feature>
<comment type="similarity">
    <text evidence="2">Belongs to the peptidase S54 family.</text>
</comment>
<evidence type="ECO:0000313" key="10">
    <source>
        <dbReference type="EMBL" id="KAJ1647352.1"/>
    </source>
</evidence>
<dbReference type="GO" id="GO:0004252">
    <property type="term" value="F:serine-type endopeptidase activity"/>
    <property type="evidence" value="ECO:0007669"/>
    <property type="project" value="InterPro"/>
</dbReference>
<dbReference type="InterPro" id="IPR050925">
    <property type="entry name" value="Rhomboid_protease_S54"/>
</dbReference>
<feature type="transmembrane region" description="Helical" evidence="8">
    <location>
        <begin position="255"/>
        <end position="276"/>
    </location>
</feature>
<feature type="region of interest" description="Disordered" evidence="7">
    <location>
        <begin position="82"/>
        <end position="101"/>
    </location>
</feature>
<dbReference type="SUPFAM" id="SSF144091">
    <property type="entry name" value="Rhomboid-like"/>
    <property type="match status" value="1"/>
</dbReference>
<comment type="caution">
    <text evidence="10">The sequence shown here is derived from an EMBL/GenBank/DDBJ whole genome shotgun (WGS) entry which is preliminary data.</text>
</comment>
<name>A0A9W7XLM4_9FUNG</name>
<dbReference type="GO" id="GO:0016020">
    <property type="term" value="C:membrane"/>
    <property type="evidence" value="ECO:0007669"/>
    <property type="project" value="UniProtKB-SubCell"/>
</dbReference>
<sequence length="342" mass="37936">MLLTRLATAGFRSATQRPALATAAAARAANYQTMFSARLWPRAQVLSKQSIRGLAFFVDSSAKNVSFANSRIGSMLRSIRAHPRANGPRGHQTRGARWENYTKANYGSQRGNRYRNNDYKPSFFDRLTPEKTVYAIIALNGAVFLVWQSAKGRANSFGDYGLLNWMVKNYTTMWVNLKEGRLWTLVTPAFSHIDPMHMFINMFVLYSFGIDLARQLTPRRFLAFYLGAAVCGNVISAVLRGIVMPISTGNHATKAQPSLGASTSIVGITTLFACLYPNATLMLFMVVPVPAWLATVGFIGWDMLNVIRSTNSKADGAGHLGGAAAGIAYYWFRLRPLIRRMR</sequence>
<feature type="transmembrane region" description="Helical" evidence="8">
    <location>
        <begin position="132"/>
        <end position="150"/>
    </location>
</feature>
<dbReference type="PANTHER" id="PTHR43731:SF14">
    <property type="entry name" value="PRESENILIN-ASSOCIATED RHOMBOID-LIKE PROTEIN, MITOCHONDRIAL"/>
    <property type="match status" value="1"/>
</dbReference>
<evidence type="ECO:0000313" key="11">
    <source>
        <dbReference type="Proteomes" id="UP001145021"/>
    </source>
</evidence>
<gene>
    <name evidence="10" type="ORF">LPJ64_001264</name>
</gene>
<reference evidence="10" key="1">
    <citation type="submission" date="2022-07" db="EMBL/GenBank/DDBJ databases">
        <title>Phylogenomic reconstructions and comparative analyses of Kickxellomycotina fungi.</title>
        <authorList>
            <person name="Reynolds N.K."/>
            <person name="Stajich J.E."/>
            <person name="Barry K."/>
            <person name="Grigoriev I.V."/>
            <person name="Crous P."/>
            <person name="Smith M.E."/>
        </authorList>
    </citation>
    <scope>NUCLEOTIDE SEQUENCE</scope>
    <source>
        <strain evidence="10">NBRC 105413</strain>
    </source>
</reference>
<comment type="subcellular location">
    <subcellularLocation>
        <location evidence="1">Membrane</location>
        <topology evidence="1">Multi-pass membrane protein</topology>
    </subcellularLocation>
</comment>
<keyword evidence="3 8" id="KW-0812">Transmembrane</keyword>
<dbReference type="Gene3D" id="1.20.1540.10">
    <property type="entry name" value="Rhomboid-like"/>
    <property type="match status" value="1"/>
</dbReference>
<dbReference type="InterPro" id="IPR035952">
    <property type="entry name" value="Rhomboid-like_sf"/>
</dbReference>
<dbReference type="Pfam" id="PF01694">
    <property type="entry name" value="Rhomboid"/>
    <property type="match status" value="1"/>
</dbReference>
<organism evidence="10 11">
    <name type="scientific">Coemansia asiatica</name>
    <dbReference type="NCBI Taxonomy" id="1052880"/>
    <lineage>
        <taxon>Eukaryota</taxon>
        <taxon>Fungi</taxon>
        <taxon>Fungi incertae sedis</taxon>
        <taxon>Zoopagomycota</taxon>
        <taxon>Kickxellomycotina</taxon>
        <taxon>Kickxellomycetes</taxon>
        <taxon>Kickxellales</taxon>
        <taxon>Kickxellaceae</taxon>
        <taxon>Coemansia</taxon>
    </lineage>
</organism>
<evidence type="ECO:0000256" key="8">
    <source>
        <dbReference type="SAM" id="Phobius"/>
    </source>
</evidence>
<evidence type="ECO:0000256" key="2">
    <source>
        <dbReference type="ARBA" id="ARBA00009045"/>
    </source>
</evidence>
<dbReference type="EMBL" id="JANBOH010000032">
    <property type="protein sequence ID" value="KAJ1647352.1"/>
    <property type="molecule type" value="Genomic_DNA"/>
</dbReference>
<evidence type="ECO:0000256" key="5">
    <source>
        <dbReference type="ARBA" id="ARBA00022989"/>
    </source>
</evidence>
<evidence type="ECO:0000256" key="7">
    <source>
        <dbReference type="SAM" id="MobiDB-lite"/>
    </source>
</evidence>
<feature type="transmembrane region" description="Helical" evidence="8">
    <location>
        <begin position="221"/>
        <end position="243"/>
    </location>
</feature>
<evidence type="ECO:0000259" key="9">
    <source>
        <dbReference type="Pfam" id="PF01694"/>
    </source>
</evidence>
<feature type="transmembrane region" description="Helical" evidence="8">
    <location>
        <begin position="283"/>
        <end position="304"/>
    </location>
</feature>
<dbReference type="PANTHER" id="PTHR43731">
    <property type="entry name" value="RHOMBOID PROTEASE"/>
    <property type="match status" value="1"/>
</dbReference>
<evidence type="ECO:0000256" key="3">
    <source>
        <dbReference type="ARBA" id="ARBA00022692"/>
    </source>
</evidence>